<dbReference type="AlphaFoldDB" id="A0A133KP40"/>
<reference evidence="2" key="1">
    <citation type="submission" date="2016-01" db="EMBL/GenBank/DDBJ databases">
        <authorList>
            <person name="Mitreva M."/>
            <person name="Pepin K.H."/>
            <person name="Mihindukulasuriya K.A."/>
            <person name="Fulton R."/>
            <person name="Fronick C."/>
            <person name="O'Laughlin M."/>
            <person name="Miner T."/>
            <person name="Herter B."/>
            <person name="Rosa B.A."/>
            <person name="Cordes M."/>
            <person name="Tomlinson C."/>
            <person name="Wollam A."/>
            <person name="Palsikar V.B."/>
            <person name="Mardis E.R."/>
            <person name="Wilson R.K."/>
        </authorList>
    </citation>
    <scope>NUCLEOTIDE SEQUENCE [LARGE SCALE GENOMIC DNA]</scope>
    <source>
        <strain evidence="2">GED7749B</strain>
    </source>
</reference>
<evidence type="ECO:0000313" key="2">
    <source>
        <dbReference type="Proteomes" id="UP000070376"/>
    </source>
</evidence>
<comment type="caution">
    <text evidence="1">The sequence shown here is derived from an EMBL/GenBank/DDBJ whole genome shotgun (WGS) entry which is preliminary data.</text>
</comment>
<gene>
    <name evidence="1" type="ORF">HMPREF3213_02116</name>
</gene>
<sequence length="142" mass="16842">MIFFTVFTTLLCLFVLEPDRNGLAYLHYSYTFKPKNAPVFSGIFYRYRIELQYLMDRLEKERSFRKEYWIKKGLPKKRRLKPLVRLNLLYKMNKISLALLPTVKSSHDANWCSGLSKNLSLFYISIPSASIGCYFRACLKKF</sequence>
<dbReference type="Proteomes" id="UP000070376">
    <property type="component" value="Unassembled WGS sequence"/>
</dbReference>
<dbReference type="EMBL" id="LRPN01000078">
    <property type="protein sequence ID" value="KWZ81180.1"/>
    <property type="molecule type" value="Genomic_DNA"/>
</dbReference>
<accession>A0A133KP40</accession>
<name>A0A133KP40_HEYCO</name>
<protein>
    <submittedName>
        <fullName evidence="1">Uncharacterized protein</fullName>
    </submittedName>
</protein>
<proteinExistence type="predicted"/>
<evidence type="ECO:0000313" key="1">
    <source>
        <dbReference type="EMBL" id="KWZ81180.1"/>
    </source>
</evidence>
<organism evidence="1 2">
    <name type="scientific">Heyndrickxia coagulans</name>
    <name type="common">Weizmannia coagulans</name>
    <dbReference type="NCBI Taxonomy" id="1398"/>
    <lineage>
        <taxon>Bacteria</taxon>
        <taxon>Bacillati</taxon>
        <taxon>Bacillota</taxon>
        <taxon>Bacilli</taxon>
        <taxon>Bacillales</taxon>
        <taxon>Bacillaceae</taxon>
        <taxon>Heyndrickxia</taxon>
    </lineage>
</organism>